<keyword evidence="1" id="KW-1133">Transmembrane helix</keyword>
<keyword evidence="1" id="KW-0812">Transmembrane</keyword>
<comment type="caution">
    <text evidence="2">The sequence shown here is derived from an EMBL/GenBank/DDBJ whole genome shotgun (WGS) entry which is preliminary data.</text>
</comment>
<keyword evidence="3" id="KW-1185">Reference proteome</keyword>
<sequence>MTFKATAIVTAAIMFVIGTLLLFAPLMFFDQIFIEGSTAPHTIARRTAMFLLAWSGLLFRLHDLPVGRVRSTICQMSALLMFGLGATSAYEWIQGHESDPFLRISLANFALGGLFVWSCLSDRKAG</sequence>
<gene>
    <name evidence="2" type="ORF">HJ526_14880</name>
</gene>
<dbReference type="Proteomes" id="UP000523601">
    <property type="component" value="Unassembled WGS sequence"/>
</dbReference>
<evidence type="ECO:0000313" key="3">
    <source>
        <dbReference type="Proteomes" id="UP000523601"/>
    </source>
</evidence>
<dbReference type="RefSeq" id="WP_176855405.1">
    <property type="nucleotide sequence ID" value="NZ_JABCJD010000008.1"/>
</dbReference>
<protein>
    <recommendedName>
        <fullName evidence="4">Trypsin</fullName>
    </recommendedName>
</protein>
<keyword evidence="1" id="KW-0472">Membrane</keyword>
<feature type="transmembrane region" description="Helical" evidence="1">
    <location>
        <begin position="7"/>
        <end position="28"/>
    </location>
</feature>
<feature type="transmembrane region" description="Helical" evidence="1">
    <location>
        <begin position="73"/>
        <end position="90"/>
    </location>
</feature>
<evidence type="ECO:0008006" key="4">
    <source>
        <dbReference type="Google" id="ProtNLM"/>
    </source>
</evidence>
<name>A0ABX2PH22_9RHOB</name>
<evidence type="ECO:0000256" key="1">
    <source>
        <dbReference type="SAM" id="Phobius"/>
    </source>
</evidence>
<proteinExistence type="predicted"/>
<reference evidence="2 3" key="1">
    <citation type="submission" date="2020-04" db="EMBL/GenBank/DDBJ databases">
        <title>Donghicola sp., a member of the Rhodobacteraceae family isolated from mangrove forest in Thailand.</title>
        <authorList>
            <person name="Charoenyingcharoen P."/>
            <person name="Yukphan P."/>
        </authorList>
    </citation>
    <scope>NUCLEOTIDE SEQUENCE [LARGE SCALE GENOMIC DNA]</scope>
    <source>
        <strain evidence="2 3">C2-DW-16</strain>
    </source>
</reference>
<feature type="transmembrane region" description="Helical" evidence="1">
    <location>
        <begin position="43"/>
        <end position="61"/>
    </location>
</feature>
<accession>A0ABX2PH22</accession>
<evidence type="ECO:0000313" key="2">
    <source>
        <dbReference type="EMBL" id="NVO28713.1"/>
    </source>
</evidence>
<dbReference type="EMBL" id="JABCJD010000008">
    <property type="protein sequence ID" value="NVO28713.1"/>
    <property type="molecule type" value="Genomic_DNA"/>
</dbReference>
<feature type="transmembrane region" description="Helical" evidence="1">
    <location>
        <begin position="102"/>
        <end position="120"/>
    </location>
</feature>
<organism evidence="2 3">
    <name type="scientific">Donghicola mangrovi</name>
    <dbReference type="NCBI Taxonomy" id="2729614"/>
    <lineage>
        <taxon>Bacteria</taxon>
        <taxon>Pseudomonadati</taxon>
        <taxon>Pseudomonadota</taxon>
        <taxon>Alphaproteobacteria</taxon>
        <taxon>Rhodobacterales</taxon>
        <taxon>Roseobacteraceae</taxon>
        <taxon>Donghicola</taxon>
    </lineage>
</organism>